<comment type="similarity">
    <text evidence="2 4">Belongs to the pyridoxal phosphate-binding protein YggS/PROSC family.</text>
</comment>
<evidence type="ECO:0000256" key="3">
    <source>
        <dbReference type="PIRSR" id="PIRSR004848-1"/>
    </source>
</evidence>
<comment type="function">
    <text evidence="2">Pyridoxal 5'-phosphate (PLP)-binding protein, which is involved in PLP homeostasis.</text>
</comment>
<dbReference type="EMBL" id="JABCUR010000006">
    <property type="protein sequence ID" value="NMW65385.1"/>
    <property type="molecule type" value="Genomic_DNA"/>
</dbReference>
<dbReference type="GO" id="GO:0030170">
    <property type="term" value="F:pyridoxal phosphate binding"/>
    <property type="evidence" value="ECO:0007669"/>
    <property type="project" value="UniProtKB-UniRule"/>
</dbReference>
<gene>
    <name evidence="6" type="ORF">HHJ78_07550</name>
</gene>
<comment type="caution">
    <text evidence="6">The sequence shown here is derived from an EMBL/GenBank/DDBJ whole genome shotgun (WGS) entry which is preliminary data.</text>
</comment>
<dbReference type="CDD" id="cd00635">
    <property type="entry name" value="PLPDE_III_YBL036c_like"/>
    <property type="match status" value="1"/>
</dbReference>
<feature type="domain" description="Alanine racemase N-terminal" evidence="5">
    <location>
        <begin position="16"/>
        <end position="270"/>
    </location>
</feature>
<dbReference type="RefSeq" id="WP_169772099.1">
    <property type="nucleotide sequence ID" value="NZ_JABCUR010000006.1"/>
</dbReference>
<protein>
    <recommendedName>
        <fullName evidence="2">Pyridoxal phosphate homeostasis protein</fullName>
        <shortName evidence="2">PLP homeostasis protein</shortName>
    </recommendedName>
</protein>
<accession>A0A7Y0U1U0</accession>
<proteinExistence type="inferred from homology"/>
<dbReference type="AlphaFoldDB" id="A0A7Y0U1U0"/>
<dbReference type="InterPro" id="IPR001608">
    <property type="entry name" value="Ala_racemase_N"/>
</dbReference>
<dbReference type="PANTHER" id="PTHR10146">
    <property type="entry name" value="PROLINE SYNTHETASE CO-TRANSCRIBED BACTERIAL HOMOLOG PROTEIN"/>
    <property type="match status" value="1"/>
</dbReference>
<dbReference type="InterPro" id="IPR011078">
    <property type="entry name" value="PyrdxlP_homeostasis"/>
</dbReference>
<evidence type="ECO:0000259" key="5">
    <source>
        <dbReference type="Pfam" id="PF01168"/>
    </source>
</evidence>
<dbReference type="SUPFAM" id="SSF51419">
    <property type="entry name" value="PLP-binding barrel"/>
    <property type="match status" value="2"/>
</dbReference>
<dbReference type="Proteomes" id="UP000578252">
    <property type="component" value="Unassembled WGS sequence"/>
</dbReference>
<keyword evidence="1 2" id="KW-0663">Pyridoxal phosphate</keyword>
<reference evidence="6 7" key="1">
    <citation type="submission" date="2020-04" db="EMBL/GenBank/DDBJ databases">
        <title>Antimicrobial susceptibility and clonality of vaginal-derived multi-drug resistant Mobiluncus isolates in China.</title>
        <authorList>
            <person name="Zhang X."/>
        </authorList>
    </citation>
    <scope>NUCLEOTIDE SEQUENCE [LARGE SCALE GENOMIC DNA]</scope>
    <source>
        <strain evidence="6 7">13</strain>
    </source>
</reference>
<dbReference type="PANTHER" id="PTHR10146:SF14">
    <property type="entry name" value="PYRIDOXAL PHOSPHATE HOMEOSTASIS PROTEIN"/>
    <property type="match status" value="1"/>
</dbReference>
<evidence type="ECO:0000313" key="6">
    <source>
        <dbReference type="EMBL" id="NMW65385.1"/>
    </source>
</evidence>
<evidence type="ECO:0000313" key="7">
    <source>
        <dbReference type="Proteomes" id="UP000578252"/>
    </source>
</evidence>
<sequence length="281" mass="28992">MTGFQERLVGIQERVAAAARASGREPRDVRILPVSKMHPISMIQAAMAAGAREFGENRPQDLAAKAQELGANLGRSGSGNTGVLAGLDGVSAQSGIGGRGADLGLAPRESEAKPDVPRWVMIGNLQRNKAKLIVAYAAELQSLDSLRLAEALSRLLGEAGRELDVMVQVNISGETVKHGVEPGVALDFAGRVAALPGLRLTGFMGVAAPLSVVGEAGVHEAFARLRAIRDAAVVSIPEASGLSMGMSGDFEIAIAEGSTCVRLGSGLFGQRRAGVVAPADK</sequence>
<evidence type="ECO:0000256" key="1">
    <source>
        <dbReference type="ARBA" id="ARBA00022898"/>
    </source>
</evidence>
<dbReference type="PIRSF" id="PIRSF004848">
    <property type="entry name" value="YBL036c_PLPDEIII"/>
    <property type="match status" value="1"/>
</dbReference>
<evidence type="ECO:0000256" key="2">
    <source>
        <dbReference type="HAMAP-Rule" id="MF_02087"/>
    </source>
</evidence>
<dbReference type="Pfam" id="PF01168">
    <property type="entry name" value="Ala_racemase_N"/>
    <property type="match status" value="1"/>
</dbReference>
<name>A0A7Y0U1U0_9ACTO</name>
<dbReference type="HAMAP" id="MF_02087">
    <property type="entry name" value="PLP_homeostasis"/>
    <property type="match status" value="1"/>
</dbReference>
<evidence type="ECO:0000256" key="4">
    <source>
        <dbReference type="RuleBase" id="RU004514"/>
    </source>
</evidence>
<feature type="modified residue" description="N6-(pyridoxal phosphate)lysine" evidence="2 3">
    <location>
        <position position="36"/>
    </location>
</feature>
<organism evidence="6 7">
    <name type="scientific">Mobiluncus mulieris</name>
    <dbReference type="NCBI Taxonomy" id="2052"/>
    <lineage>
        <taxon>Bacteria</taxon>
        <taxon>Bacillati</taxon>
        <taxon>Actinomycetota</taxon>
        <taxon>Actinomycetes</taxon>
        <taxon>Actinomycetales</taxon>
        <taxon>Actinomycetaceae</taxon>
        <taxon>Mobiluncus</taxon>
    </lineage>
</organism>
<dbReference type="InterPro" id="IPR029066">
    <property type="entry name" value="PLP-binding_barrel"/>
</dbReference>
<dbReference type="Gene3D" id="3.20.20.10">
    <property type="entry name" value="Alanine racemase"/>
    <property type="match status" value="1"/>
</dbReference>
<comment type="cofactor">
    <cofactor evidence="3">
        <name>pyridoxal 5'-phosphate</name>
        <dbReference type="ChEBI" id="CHEBI:597326"/>
    </cofactor>
</comment>